<evidence type="ECO:0000256" key="1">
    <source>
        <dbReference type="SAM" id="MobiDB-lite"/>
    </source>
</evidence>
<dbReference type="EMBL" id="VSWD01000012">
    <property type="protein sequence ID" value="KAK3085489.1"/>
    <property type="molecule type" value="Genomic_DNA"/>
</dbReference>
<evidence type="ECO:0000313" key="3">
    <source>
        <dbReference type="Proteomes" id="UP001186944"/>
    </source>
</evidence>
<name>A0AA88XY85_PINIB</name>
<keyword evidence="3" id="KW-1185">Reference proteome</keyword>
<accession>A0AA88XY85</accession>
<feature type="compositionally biased region" description="Low complexity" evidence="1">
    <location>
        <begin position="53"/>
        <end position="74"/>
    </location>
</feature>
<sequence length="363" mass="39313">MSTESCSACVKYGKSISSPFYPHHNTPTTECAEQDSSQAIKIQSELTTNTNNSRFTSYPSSPRSSMSQTSSAANSLMTSNLDTGVDASLVTSYQEPACPPSSMQSDMQPSAENSELTHSTNSMGEPHYQKESDMSGGMPSLPSSILYYHQRMAPSGNVVATGNIPYFSVSGMNCSMGSSLESSENNYVDNTSMLPNVGSSNTSGNPTMSTLFTSINPAPAEISHPVPTERTQNTTGDLSKIVNDLSSIRVCSNEPLSVFPNTSENFTAFDGTEGLIGMEAEERRAQPSGISATDGNFQHSLTELFRSWSVTAELDFSSSSVEVYQRDDGLKQTMEHGLIDLHKHNGKRRSFDVPILTDKIYWV</sequence>
<evidence type="ECO:0000313" key="2">
    <source>
        <dbReference type="EMBL" id="KAK3085489.1"/>
    </source>
</evidence>
<organism evidence="2 3">
    <name type="scientific">Pinctada imbricata</name>
    <name type="common">Atlantic pearl-oyster</name>
    <name type="synonym">Pinctada martensii</name>
    <dbReference type="NCBI Taxonomy" id="66713"/>
    <lineage>
        <taxon>Eukaryota</taxon>
        <taxon>Metazoa</taxon>
        <taxon>Spiralia</taxon>
        <taxon>Lophotrochozoa</taxon>
        <taxon>Mollusca</taxon>
        <taxon>Bivalvia</taxon>
        <taxon>Autobranchia</taxon>
        <taxon>Pteriomorphia</taxon>
        <taxon>Pterioida</taxon>
        <taxon>Pterioidea</taxon>
        <taxon>Pteriidae</taxon>
        <taxon>Pinctada</taxon>
    </lineage>
</organism>
<feature type="region of interest" description="Disordered" evidence="1">
    <location>
        <begin position="44"/>
        <end position="74"/>
    </location>
</feature>
<feature type="region of interest" description="Disordered" evidence="1">
    <location>
        <begin position="93"/>
        <end position="137"/>
    </location>
</feature>
<gene>
    <name evidence="2" type="ORF">FSP39_004122</name>
</gene>
<dbReference type="AlphaFoldDB" id="A0AA88XY85"/>
<comment type="caution">
    <text evidence="2">The sequence shown here is derived from an EMBL/GenBank/DDBJ whole genome shotgun (WGS) entry which is preliminary data.</text>
</comment>
<protein>
    <submittedName>
        <fullName evidence="2">Uncharacterized protein</fullName>
    </submittedName>
</protein>
<feature type="compositionally biased region" description="Polar residues" evidence="1">
    <location>
        <begin position="111"/>
        <end position="123"/>
    </location>
</feature>
<proteinExistence type="predicted"/>
<reference evidence="2" key="1">
    <citation type="submission" date="2019-08" db="EMBL/GenBank/DDBJ databases">
        <title>The improved chromosome-level genome for the pearl oyster Pinctada fucata martensii using PacBio sequencing and Hi-C.</title>
        <authorList>
            <person name="Zheng Z."/>
        </authorList>
    </citation>
    <scope>NUCLEOTIDE SEQUENCE</scope>
    <source>
        <strain evidence="2">ZZ-2019</strain>
        <tissue evidence="2">Adductor muscle</tissue>
    </source>
</reference>
<feature type="compositionally biased region" description="Low complexity" evidence="1">
    <location>
        <begin position="100"/>
        <end position="110"/>
    </location>
</feature>
<dbReference type="Proteomes" id="UP001186944">
    <property type="component" value="Unassembled WGS sequence"/>
</dbReference>